<dbReference type="EMBL" id="QJKJ01014387">
    <property type="protein sequence ID" value="RDX64427.1"/>
    <property type="molecule type" value="Genomic_DNA"/>
</dbReference>
<proteinExistence type="predicted"/>
<comment type="caution">
    <text evidence="1">The sequence shown here is derived from an EMBL/GenBank/DDBJ whole genome shotgun (WGS) entry which is preliminary data.</text>
</comment>
<dbReference type="Proteomes" id="UP000257109">
    <property type="component" value="Unassembled WGS sequence"/>
</dbReference>
<evidence type="ECO:0000313" key="1">
    <source>
        <dbReference type="EMBL" id="RDX64427.1"/>
    </source>
</evidence>
<protein>
    <submittedName>
        <fullName evidence="1">Uncharacterized protein</fullName>
    </submittedName>
</protein>
<evidence type="ECO:0000313" key="2">
    <source>
        <dbReference type="Proteomes" id="UP000257109"/>
    </source>
</evidence>
<dbReference type="OrthoDB" id="1723222at2759"/>
<accession>A0A371EEG5</accession>
<dbReference type="AlphaFoldDB" id="A0A371EEG5"/>
<name>A0A371EEG5_MUCPR</name>
<reference evidence="1" key="1">
    <citation type="submission" date="2018-05" db="EMBL/GenBank/DDBJ databases">
        <title>Draft genome of Mucuna pruriens seed.</title>
        <authorList>
            <person name="Nnadi N.E."/>
            <person name="Vos R."/>
            <person name="Hasami M.H."/>
            <person name="Devisetty U.K."/>
            <person name="Aguiy J.C."/>
        </authorList>
    </citation>
    <scope>NUCLEOTIDE SEQUENCE [LARGE SCALE GENOMIC DNA]</scope>
    <source>
        <strain evidence="1">JCA_2017</strain>
    </source>
</reference>
<keyword evidence="2" id="KW-1185">Reference proteome</keyword>
<feature type="non-terminal residue" evidence="1">
    <location>
        <position position="1"/>
    </location>
</feature>
<gene>
    <name evidence="1" type="ORF">CR513_57022</name>
</gene>
<sequence length="108" mass="13008">MRRLLPQYKEALPWNPRKPKTRNIKPFKEPVKRWLEKYKQQHDFKVSKKVLIYDSYFLPVPNELYSKWYGPYIMTKVLPYGAVEVIEGDGITFGVNRHQVRHYEEGPL</sequence>
<organism evidence="1 2">
    <name type="scientific">Mucuna pruriens</name>
    <name type="common">Velvet bean</name>
    <name type="synonym">Dolichos pruriens</name>
    <dbReference type="NCBI Taxonomy" id="157652"/>
    <lineage>
        <taxon>Eukaryota</taxon>
        <taxon>Viridiplantae</taxon>
        <taxon>Streptophyta</taxon>
        <taxon>Embryophyta</taxon>
        <taxon>Tracheophyta</taxon>
        <taxon>Spermatophyta</taxon>
        <taxon>Magnoliopsida</taxon>
        <taxon>eudicotyledons</taxon>
        <taxon>Gunneridae</taxon>
        <taxon>Pentapetalae</taxon>
        <taxon>rosids</taxon>
        <taxon>fabids</taxon>
        <taxon>Fabales</taxon>
        <taxon>Fabaceae</taxon>
        <taxon>Papilionoideae</taxon>
        <taxon>50 kb inversion clade</taxon>
        <taxon>NPAAA clade</taxon>
        <taxon>indigoferoid/millettioid clade</taxon>
        <taxon>Phaseoleae</taxon>
        <taxon>Mucuna</taxon>
    </lineage>
</organism>